<dbReference type="Proteomes" id="UP000233100">
    <property type="component" value="Chromosome 2"/>
</dbReference>
<dbReference type="AlphaFoldDB" id="A0A7N9IC06"/>
<name>A0A7N9IC06_MACFA</name>
<accession>A0A7N9IC06</accession>
<organism evidence="1 2">
    <name type="scientific">Macaca fascicularis</name>
    <name type="common">Crab-eating macaque</name>
    <name type="synonym">Cynomolgus monkey</name>
    <dbReference type="NCBI Taxonomy" id="9541"/>
    <lineage>
        <taxon>Eukaryota</taxon>
        <taxon>Metazoa</taxon>
        <taxon>Chordata</taxon>
        <taxon>Craniata</taxon>
        <taxon>Vertebrata</taxon>
        <taxon>Euteleostomi</taxon>
        <taxon>Mammalia</taxon>
        <taxon>Eutheria</taxon>
        <taxon>Euarchontoglires</taxon>
        <taxon>Primates</taxon>
        <taxon>Haplorrhini</taxon>
        <taxon>Catarrhini</taxon>
        <taxon>Cercopithecidae</taxon>
        <taxon>Cercopithecinae</taxon>
        <taxon>Macaca</taxon>
    </lineage>
</organism>
<evidence type="ECO:0000313" key="1">
    <source>
        <dbReference type="Ensembl" id="ENSMFAP00000052400.1"/>
    </source>
</evidence>
<protein>
    <submittedName>
        <fullName evidence="1">Uncharacterized protein</fullName>
    </submittedName>
</protein>
<reference evidence="1" key="3">
    <citation type="submission" date="2025-09" db="UniProtKB">
        <authorList>
            <consortium name="Ensembl"/>
        </authorList>
    </citation>
    <scope>IDENTIFICATION</scope>
</reference>
<reference evidence="1 2" key="1">
    <citation type="submission" date="2013-03" db="EMBL/GenBank/DDBJ databases">
        <authorList>
            <person name="Warren W."/>
            <person name="Wilson R.K."/>
        </authorList>
    </citation>
    <scope>NUCLEOTIDE SEQUENCE</scope>
</reference>
<dbReference type="Ensembl" id="ENSMFAT00000087462.1">
    <property type="protein sequence ID" value="ENSMFAP00000052400.1"/>
    <property type="gene ID" value="ENSMFAG00000062951.1"/>
</dbReference>
<reference evidence="1" key="2">
    <citation type="submission" date="2025-08" db="UniProtKB">
        <authorList>
            <consortium name="Ensembl"/>
        </authorList>
    </citation>
    <scope>IDENTIFICATION</scope>
</reference>
<proteinExistence type="predicted"/>
<dbReference type="GeneTree" id="ENSGT01050000248234"/>
<sequence length="137" mass="15107">MLNKSNCYACAHCRPETQIVPFPLGPLRSTRHGLCGTFFFFQDSTAWGNKSCQALSLLYPKVQHPVGQPLRTIQLPSPNVSFTLCLSQQGENLAFLGSLTGCSELKPFQELTHQSGLSHPPVDVWWYCGGPLLDTAK</sequence>
<evidence type="ECO:0000313" key="2">
    <source>
        <dbReference type="Proteomes" id="UP000233100"/>
    </source>
</evidence>
<keyword evidence="2" id="KW-1185">Reference proteome</keyword>